<keyword evidence="2" id="KW-1185">Reference proteome</keyword>
<comment type="caution">
    <text evidence="1">The sequence shown here is derived from an EMBL/GenBank/DDBJ whole genome shotgun (WGS) entry which is preliminary data.</text>
</comment>
<dbReference type="Proteomes" id="UP001153076">
    <property type="component" value="Unassembled WGS sequence"/>
</dbReference>
<evidence type="ECO:0000313" key="2">
    <source>
        <dbReference type="Proteomes" id="UP001153076"/>
    </source>
</evidence>
<accession>A0A9Q1JQS7</accession>
<protein>
    <submittedName>
        <fullName evidence="1">Uncharacterized protein</fullName>
    </submittedName>
</protein>
<dbReference type="EMBL" id="JAKOGI010000909">
    <property type="protein sequence ID" value="KAJ8429305.1"/>
    <property type="molecule type" value="Genomic_DNA"/>
</dbReference>
<gene>
    <name evidence="1" type="ORF">Cgig2_027674</name>
</gene>
<organism evidence="1 2">
    <name type="scientific">Carnegiea gigantea</name>
    <dbReference type="NCBI Taxonomy" id="171969"/>
    <lineage>
        <taxon>Eukaryota</taxon>
        <taxon>Viridiplantae</taxon>
        <taxon>Streptophyta</taxon>
        <taxon>Embryophyta</taxon>
        <taxon>Tracheophyta</taxon>
        <taxon>Spermatophyta</taxon>
        <taxon>Magnoliopsida</taxon>
        <taxon>eudicotyledons</taxon>
        <taxon>Gunneridae</taxon>
        <taxon>Pentapetalae</taxon>
        <taxon>Caryophyllales</taxon>
        <taxon>Cactineae</taxon>
        <taxon>Cactaceae</taxon>
        <taxon>Cactoideae</taxon>
        <taxon>Echinocereeae</taxon>
        <taxon>Carnegiea</taxon>
    </lineage>
</organism>
<evidence type="ECO:0000313" key="1">
    <source>
        <dbReference type="EMBL" id="KAJ8429305.1"/>
    </source>
</evidence>
<proteinExistence type="predicted"/>
<sequence>MDKELGEWEDEAAATLSGLLSSSDDVSVAVLEILHGHPIPPMVKHTLVALIPRNQRPEGDQKIHWINASHLCKSKNDGGLGFQDMGIFNGALAKQVWRLLKDGNLLVARLLRTRYYLHGDLFNASLGIHPSFTWRSLMDARQVVLCGSRWLVGDGSLLNVWDDRWLSRPLSFKPVTPKPIEWSNIKVSDLIDRDSASWKTELVRQIFLECDIELILSIPLCDSWPTNNLIRHHHPQDLFSIHSAYHMLVSNSIANAGSSSNHDNSLW</sequence>
<reference evidence="1" key="1">
    <citation type="submission" date="2022-04" db="EMBL/GenBank/DDBJ databases">
        <title>Carnegiea gigantea Genome sequencing and assembly v2.</title>
        <authorList>
            <person name="Copetti D."/>
            <person name="Sanderson M.J."/>
            <person name="Burquez A."/>
            <person name="Wojciechowski M.F."/>
        </authorList>
    </citation>
    <scope>NUCLEOTIDE SEQUENCE</scope>
    <source>
        <strain evidence="1">SGP5-SGP5p</strain>
        <tissue evidence="1">Aerial part</tissue>
    </source>
</reference>
<dbReference type="AlphaFoldDB" id="A0A9Q1JQS7"/>
<dbReference type="OrthoDB" id="1938246at2759"/>
<name>A0A9Q1JQS7_9CARY</name>